<evidence type="ECO:0000256" key="2">
    <source>
        <dbReference type="SAM" id="Phobius"/>
    </source>
</evidence>
<keyword evidence="2" id="KW-0472">Membrane</keyword>
<gene>
    <name evidence="3" type="ORF">Slin15195_G000100</name>
</gene>
<feature type="region of interest" description="Disordered" evidence="1">
    <location>
        <begin position="237"/>
        <end position="270"/>
    </location>
</feature>
<evidence type="ECO:0000313" key="4">
    <source>
        <dbReference type="Proteomes" id="UP001056384"/>
    </source>
</evidence>
<organism evidence="3 4">
    <name type="scientific">Septoria linicola</name>
    <dbReference type="NCBI Taxonomy" id="215465"/>
    <lineage>
        <taxon>Eukaryota</taxon>
        <taxon>Fungi</taxon>
        <taxon>Dikarya</taxon>
        <taxon>Ascomycota</taxon>
        <taxon>Pezizomycotina</taxon>
        <taxon>Dothideomycetes</taxon>
        <taxon>Dothideomycetidae</taxon>
        <taxon>Mycosphaerellales</taxon>
        <taxon>Mycosphaerellaceae</taxon>
        <taxon>Septoria</taxon>
    </lineage>
</organism>
<feature type="transmembrane region" description="Helical" evidence="2">
    <location>
        <begin position="76"/>
        <end position="99"/>
    </location>
</feature>
<evidence type="ECO:0000313" key="3">
    <source>
        <dbReference type="EMBL" id="USW46691.1"/>
    </source>
</evidence>
<dbReference type="AlphaFoldDB" id="A0A9Q9AKW3"/>
<keyword evidence="2" id="KW-1133">Transmembrane helix</keyword>
<feature type="region of interest" description="Disordered" evidence="1">
    <location>
        <begin position="183"/>
        <end position="203"/>
    </location>
</feature>
<feature type="compositionally biased region" description="Basic and acidic residues" evidence="1">
    <location>
        <begin position="1"/>
        <end position="10"/>
    </location>
</feature>
<protein>
    <submittedName>
        <fullName evidence="3">Uncharacterized protein</fullName>
    </submittedName>
</protein>
<evidence type="ECO:0000256" key="1">
    <source>
        <dbReference type="SAM" id="MobiDB-lite"/>
    </source>
</evidence>
<dbReference type="Proteomes" id="UP001056384">
    <property type="component" value="Chromosome 1"/>
</dbReference>
<sequence length="301" mass="32481">MFHATMDKRPSTPSSSLQEPRQAHLDHRNTFLPTYEEHLNDALHSFSPPESQVNLKSFDHIEEPKRGRRQCMKREYLIIVIVMLLVCAIALPIGLVYILHRASTDHEVSQSFSHTPYFLTETDFALPPQPSTLQTRQAESSFSYVSITTPPLATAVVPFTVYVTVTPTPQVSVTIVAITVTEPSDSASSSDAEEQSTTTAHATGTLTRLSVSISTLAPSTIPSSTFSINPSQEAIISSAPVPSSLSTSTSAPDTETSTETQTDTITSPTTLLSLPPTPVAKTMQTIHSGRFGFCGVKGSSC</sequence>
<keyword evidence="2" id="KW-0812">Transmembrane</keyword>
<keyword evidence="4" id="KW-1185">Reference proteome</keyword>
<proteinExistence type="predicted"/>
<dbReference type="EMBL" id="CP099418">
    <property type="protein sequence ID" value="USW46691.1"/>
    <property type="molecule type" value="Genomic_DNA"/>
</dbReference>
<feature type="region of interest" description="Disordered" evidence="1">
    <location>
        <begin position="1"/>
        <end position="23"/>
    </location>
</feature>
<name>A0A9Q9AKW3_9PEZI</name>
<accession>A0A9Q9AKW3</accession>
<reference evidence="3" key="1">
    <citation type="submission" date="2022-06" db="EMBL/GenBank/DDBJ databases">
        <title>Complete genome sequences of two strains of the flax pathogen Septoria linicola.</title>
        <authorList>
            <person name="Lapalu N."/>
            <person name="Simon A."/>
            <person name="Demenou B."/>
            <person name="Paumier D."/>
            <person name="Guillot M.-P."/>
            <person name="Gout L."/>
            <person name="Valade R."/>
        </authorList>
    </citation>
    <scope>NUCLEOTIDE SEQUENCE</scope>
    <source>
        <strain evidence="3">SE15195</strain>
    </source>
</reference>